<accession>A3FG39</accession>
<name>A3FG39_9PSEU</name>
<dbReference type="EMBL" id="EF375609">
    <property type="protein sequence ID" value="ABN48415.1"/>
    <property type="molecule type" value="Genomic_DNA"/>
</dbReference>
<dbReference type="AlphaFoldDB" id="A3FG39"/>
<proteinExistence type="predicted"/>
<geneLocation type="plasmid" evidence="2">
    <name>pA387</name>
</geneLocation>
<reference evidence="2" key="1">
    <citation type="journal article" date="2008" name="J. Basic Microbiol.">
        <title>Nucleotide sequence of plasmid pA387 of Amycolatopsis benzoatilytica and construction of a conjugative shuttle vector.</title>
        <authorList>
            <person name="Malhotra S."/>
            <person name="Majumdar S."/>
            <person name="Kumar M."/>
            <person name="Bhasin V.K."/>
            <person name="Gartemann K.H."/>
            <person name="Lal R."/>
        </authorList>
    </citation>
    <scope>NUCLEOTIDE SEQUENCE</scope>
    <source>
        <strain evidence="2">DSM 43387</strain>
        <plasmid evidence="2">pA387</plasmid>
    </source>
</reference>
<organism evidence="2">
    <name type="scientific">Amycolatopsis benzoatilytica</name>
    <dbReference type="NCBI Taxonomy" id="346045"/>
    <lineage>
        <taxon>Bacteria</taxon>
        <taxon>Bacillati</taxon>
        <taxon>Actinomycetota</taxon>
        <taxon>Actinomycetes</taxon>
        <taxon>Pseudonocardiales</taxon>
        <taxon>Pseudonocardiaceae</taxon>
        <taxon>Amycolatopsis</taxon>
    </lineage>
</organism>
<feature type="compositionally biased region" description="Basic residues" evidence="1">
    <location>
        <begin position="211"/>
        <end position="224"/>
    </location>
</feature>
<keyword evidence="2" id="KW-0614">Plasmid</keyword>
<evidence type="ECO:0000313" key="2">
    <source>
        <dbReference type="EMBL" id="ABN48415.1"/>
    </source>
</evidence>
<sequence>MTTAAPAQTITERLVSALTAAWRAIQHHHPEVPDVVLTLGSGTLGKRGGETTLGHFAAGRWQLAATGEKGDQDAGLHELFVSGEGLRRGAADVLGTLLHEAAHGLAAARKISDTSRQGRYHNKRFKALGEELGLVITEVDKIGWSGTALGPEAEQRYADALAGLAAAMTAFRRAEVTGLPGKSKSKNLLVAECLCPAQDPRCPRDPGRRPDHVRRMRPGVHRPG</sequence>
<dbReference type="RefSeq" id="WP_012477796.1">
    <property type="nucleotide sequence ID" value="NC_010905.1"/>
</dbReference>
<evidence type="ECO:0000256" key="1">
    <source>
        <dbReference type="SAM" id="MobiDB-lite"/>
    </source>
</evidence>
<feature type="region of interest" description="Disordered" evidence="1">
    <location>
        <begin position="199"/>
        <end position="224"/>
    </location>
</feature>
<protein>
    <submittedName>
        <fullName evidence="2">ORF6</fullName>
    </submittedName>
</protein>
<feature type="compositionally biased region" description="Basic and acidic residues" evidence="1">
    <location>
        <begin position="201"/>
        <end position="210"/>
    </location>
</feature>